<evidence type="ECO:0000313" key="2">
    <source>
        <dbReference type="Proteomes" id="UP001589758"/>
    </source>
</evidence>
<dbReference type="EMBL" id="JBHLXE010000016">
    <property type="protein sequence ID" value="MFC0178777.1"/>
    <property type="molecule type" value="Genomic_DNA"/>
</dbReference>
<dbReference type="NCBIfam" id="TIGR02547">
    <property type="entry name" value="casA_cse1"/>
    <property type="match status" value="1"/>
</dbReference>
<reference evidence="1 2" key="1">
    <citation type="submission" date="2024-09" db="EMBL/GenBank/DDBJ databases">
        <authorList>
            <person name="Sun Q."/>
            <person name="Mori K."/>
        </authorList>
    </citation>
    <scope>NUCLEOTIDE SEQUENCE [LARGE SCALE GENOMIC DNA]</scope>
    <source>
        <strain evidence="1 2">CCM 8545</strain>
    </source>
</reference>
<proteinExistence type="predicted"/>
<dbReference type="Proteomes" id="UP001589758">
    <property type="component" value="Unassembled WGS sequence"/>
</dbReference>
<dbReference type="InterPro" id="IPR013381">
    <property type="entry name" value="CRISPR-assoc_prot_Cse1"/>
</dbReference>
<comment type="caution">
    <text evidence="1">The sequence shown here is derived from an EMBL/GenBank/DDBJ whole genome shotgun (WGS) entry which is preliminary data.</text>
</comment>
<gene>
    <name evidence="1" type="primary">casA</name>
    <name evidence="1" type="synonym">cse1</name>
    <name evidence="1" type="ORF">ACFFIT_01470</name>
</gene>
<evidence type="ECO:0000313" key="1">
    <source>
        <dbReference type="EMBL" id="MFC0178777.1"/>
    </source>
</evidence>
<dbReference type="RefSeq" id="WP_385875728.1">
    <property type="nucleotide sequence ID" value="NZ_JBHLXE010000016.1"/>
</dbReference>
<protein>
    <submittedName>
        <fullName evidence="1">Type I-E CRISPR-associated protein Cse1/CasA</fullName>
    </submittedName>
</protein>
<accession>A0ABV6C744</accession>
<dbReference type="Pfam" id="PF09481">
    <property type="entry name" value="CRISPR_Cse1"/>
    <property type="match status" value="1"/>
</dbReference>
<keyword evidence="2" id="KW-1185">Reference proteome</keyword>
<dbReference type="CDD" id="cd09729">
    <property type="entry name" value="Cse1_I-E"/>
    <property type="match status" value="1"/>
</dbReference>
<sequence length="549" mass="63451">MNLLKDEFLVVKYKNGLERSITFDLISDPEIVDFLAPRSDFLGAMYQFAIYVLQTIAAPKDLYDWEDKYLNPMSREELNLLTDQIAHAFNLFGKGPLFMQDYDDLSSVKNNTPVASLLIEAPGENTLKQNTDHFIKRGFCNVMSPEMAALSLFTLQINAPSGGQGHRTGLRGGGPLTTILKTNDQHRSLWQTLWLNVLSLDEWSYDKPDFTTGEVFPWLIPTRSSKEPGSEIYPINKDFNIHPLHMYWAMPRRIRLSLEKCNSVCDISGKRITQGVFNYRTINYGHNYSGSWWHPLTPYRTNPQKPEEDNLSVKGQPGGITYQQWQSLLFNRQTYGSHPAKVIQAFGDERFSYLEKQEQSAPKLWAFGFDMDNMKARCWYSTEFPIFYLPIDLRNQQVDVIQNIIDVSTTTLKGLREYLKLALKGSAEKNKIDNSAINATFYQKTELLFFQTVQKIKWEEEQELVTLTDKNAREFVYNLKNIALEIFDSLTIDNIQLGMVSKIKEMVQNRKALDAYLNGYKNKELSSFKKMYFFDKKEAVNMENTHGKK</sequence>
<name>A0ABV6C744_9GAMM</name>
<organism evidence="1 2">
    <name type="scientific">Thorsellia kenyensis</name>
    <dbReference type="NCBI Taxonomy" id="1549888"/>
    <lineage>
        <taxon>Bacteria</taxon>
        <taxon>Pseudomonadati</taxon>
        <taxon>Pseudomonadota</taxon>
        <taxon>Gammaproteobacteria</taxon>
        <taxon>Enterobacterales</taxon>
        <taxon>Thorselliaceae</taxon>
        <taxon>Thorsellia</taxon>
    </lineage>
</organism>